<gene>
    <name evidence="2" type="ORF">AVEN_8070_1</name>
</gene>
<feature type="signal peptide" evidence="1">
    <location>
        <begin position="1"/>
        <end position="21"/>
    </location>
</feature>
<evidence type="ECO:0000313" key="2">
    <source>
        <dbReference type="EMBL" id="GBN36296.1"/>
    </source>
</evidence>
<accession>A0A4Y2NET1</accession>
<dbReference type="Proteomes" id="UP000499080">
    <property type="component" value="Unassembled WGS sequence"/>
</dbReference>
<evidence type="ECO:0000313" key="3">
    <source>
        <dbReference type="Proteomes" id="UP000499080"/>
    </source>
</evidence>
<keyword evidence="1" id="KW-0732">Signal</keyword>
<dbReference type="EMBL" id="BGPR01008815">
    <property type="protein sequence ID" value="GBN36296.1"/>
    <property type="molecule type" value="Genomic_DNA"/>
</dbReference>
<dbReference type="AlphaFoldDB" id="A0A4Y2NET1"/>
<name>A0A4Y2NET1_ARAVE</name>
<reference evidence="2 3" key="1">
    <citation type="journal article" date="2019" name="Sci. Rep.">
        <title>Orb-weaving spider Araneus ventricosus genome elucidates the spidroin gene catalogue.</title>
        <authorList>
            <person name="Kono N."/>
            <person name="Nakamura H."/>
            <person name="Ohtoshi R."/>
            <person name="Moran D.A.P."/>
            <person name="Shinohara A."/>
            <person name="Yoshida Y."/>
            <person name="Fujiwara M."/>
            <person name="Mori M."/>
            <person name="Tomita M."/>
            <person name="Arakawa K."/>
        </authorList>
    </citation>
    <scope>NUCLEOTIDE SEQUENCE [LARGE SCALE GENOMIC DNA]</scope>
</reference>
<proteinExistence type="predicted"/>
<comment type="caution">
    <text evidence="2">The sequence shown here is derived from an EMBL/GenBank/DDBJ whole genome shotgun (WGS) entry which is preliminary data.</text>
</comment>
<organism evidence="2 3">
    <name type="scientific">Araneus ventricosus</name>
    <name type="common">Orbweaver spider</name>
    <name type="synonym">Epeira ventricosa</name>
    <dbReference type="NCBI Taxonomy" id="182803"/>
    <lineage>
        <taxon>Eukaryota</taxon>
        <taxon>Metazoa</taxon>
        <taxon>Ecdysozoa</taxon>
        <taxon>Arthropoda</taxon>
        <taxon>Chelicerata</taxon>
        <taxon>Arachnida</taxon>
        <taxon>Araneae</taxon>
        <taxon>Araneomorphae</taxon>
        <taxon>Entelegynae</taxon>
        <taxon>Araneoidea</taxon>
        <taxon>Araneidae</taxon>
        <taxon>Araneus</taxon>
    </lineage>
</organism>
<keyword evidence="3" id="KW-1185">Reference proteome</keyword>
<feature type="chain" id="PRO_5021362750" evidence="1">
    <location>
        <begin position="22"/>
        <end position="94"/>
    </location>
</feature>
<evidence type="ECO:0000256" key="1">
    <source>
        <dbReference type="SAM" id="SignalP"/>
    </source>
</evidence>
<protein>
    <submittedName>
        <fullName evidence="2">Uncharacterized protein</fullName>
    </submittedName>
</protein>
<sequence length="94" mass="10709">MTKFIFWNMGLASLQFLPVQPCQKPLLFLWGISHTNPDNDCGFTPHSLPTSGTTSSEQYHMVPKSSQQLLNDRKYIICSLSPKRGNIFHVQIPF</sequence>